<feature type="domain" description="TEA" evidence="4">
    <location>
        <begin position="375"/>
        <end position="449"/>
    </location>
</feature>
<evidence type="ECO:0000256" key="1">
    <source>
        <dbReference type="ARBA" id="ARBA00008421"/>
    </source>
</evidence>
<feature type="region of interest" description="Disordered" evidence="3">
    <location>
        <begin position="165"/>
        <end position="194"/>
    </location>
</feature>
<feature type="compositionally biased region" description="Basic and acidic residues" evidence="3">
    <location>
        <begin position="486"/>
        <end position="495"/>
    </location>
</feature>
<feature type="DNA-binding region" description="TEA" evidence="2">
    <location>
        <begin position="375"/>
        <end position="449"/>
    </location>
</feature>
<evidence type="ECO:0000259" key="4">
    <source>
        <dbReference type="PROSITE" id="PS51088"/>
    </source>
</evidence>
<feature type="compositionally biased region" description="Acidic residues" evidence="3">
    <location>
        <begin position="280"/>
        <end position="295"/>
    </location>
</feature>
<dbReference type="Gene3D" id="6.10.20.40">
    <property type="entry name" value="TEA/ATTS domain"/>
    <property type="match status" value="1"/>
</dbReference>
<feature type="compositionally biased region" description="Basic and acidic residues" evidence="3">
    <location>
        <begin position="21"/>
        <end position="34"/>
    </location>
</feature>
<dbReference type="PROSITE" id="PS51088">
    <property type="entry name" value="TEA_2"/>
    <property type="match status" value="1"/>
</dbReference>
<organism evidence="5 6">
    <name type="scientific">Ephemerocybe angulata</name>
    <dbReference type="NCBI Taxonomy" id="980116"/>
    <lineage>
        <taxon>Eukaryota</taxon>
        <taxon>Fungi</taxon>
        <taxon>Dikarya</taxon>
        <taxon>Basidiomycota</taxon>
        <taxon>Agaricomycotina</taxon>
        <taxon>Agaricomycetes</taxon>
        <taxon>Agaricomycetidae</taxon>
        <taxon>Agaricales</taxon>
        <taxon>Agaricineae</taxon>
        <taxon>Psathyrellaceae</taxon>
        <taxon>Ephemerocybe</taxon>
    </lineage>
</organism>
<reference evidence="5 6" key="1">
    <citation type="submission" date="2020-07" db="EMBL/GenBank/DDBJ databases">
        <title>Comparative genomics of pyrophilous fungi reveals a link between fire events and developmental genes.</title>
        <authorList>
            <consortium name="DOE Joint Genome Institute"/>
            <person name="Steindorff A.S."/>
            <person name="Carver A."/>
            <person name="Calhoun S."/>
            <person name="Stillman K."/>
            <person name="Liu H."/>
            <person name="Lipzen A."/>
            <person name="Pangilinan J."/>
            <person name="Labutti K."/>
            <person name="Bruns T.D."/>
            <person name="Grigoriev I.V."/>
        </authorList>
    </citation>
    <scope>NUCLEOTIDE SEQUENCE [LARGE SCALE GENOMIC DNA]</scope>
    <source>
        <strain evidence="5 6">CBS 144469</strain>
    </source>
</reference>
<feature type="compositionally biased region" description="Basic and acidic residues" evidence="3">
    <location>
        <begin position="41"/>
        <end position="67"/>
    </location>
</feature>
<feature type="compositionally biased region" description="Polar residues" evidence="3">
    <location>
        <begin position="329"/>
        <end position="355"/>
    </location>
</feature>
<dbReference type="Proteomes" id="UP000521943">
    <property type="component" value="Unassembled WGS sequence"/>
</dbReference>
<dbReference type="AlphaFoldDB" id="A0A8H6I902"/>
<name>A0A8H6I902_9AGAR</name>
<feature type="compositionally biased region" description="Polar residues" evidence="3">
    <location>
        <begin position="181"/>
        <end position="194"/>
    </location>
</feature>
<dbReference type="Pfam" id="PF01285">
    <property type="entry name" value="TEA"/>
    <property type="match status" value="1"/>
</dbReference>
<proteinExistence type="inferred from homology"/>
<feature type="region of interest" description="Disordered" evidence="3">
    <location>
        <begin position="463"/>
        <end position="500"/>
    </location>
</feature>
<feature type="region of interest" description="Disordered" evidence="3">
    <location>
        <begin position="321"/>
        <end position="355"/>
    </location>
</feature>
<evidence type="ECO:0000313" key="5">
    <source>
        <dbReference type="EMBL" id="KAF6761113.1"/>
    </source>
</evidence>
<sequence length="705" mass="77729">MDQSLFLRGYKMAFSQDFRAQLDSRQPLKSDALHPQEGQGSDEHPESSKDSRHSPSDSEGRDERGSSERLVSGSLNGIGAALNGVYLGSFPSPSHKSLHPSDAMADHLLQKTGASVALIHDDNWRFAMEGVSLFEGHADYIPLPQEVLMEGGVVYLQAASLPSNVAEPVPQSRSTEEEELNTSVSLSPTPSVAPTQITDNDDAEADELEALLFQLRKGPTTRRELLSSAALPLAKENLLSAASHGGTSDYGAMENWMSTSQQMAGDPYYPTSSEIFIDTDSEDSIDNDSETDDEGDFRNSGDDILMAIAALEKARAAHAVGQDPLSISPRHQTAGNSRSQSSPTGGNYSFTQLENPRTRDAVQSIVKGRKSWKTLRGGEIVWPPELEAALIEGLENYLPDDSRETRLLGRFPLRNRFISDWIFEKTGKRRTAKQVGGRLQQLRDTFGGRKVLDLLSPKRPAARQALSLSTPEIPNSSDGNPTSRPLDTHSPDDSFSKTFPTTTEDIHLREILYRGVAPSAEPMPNSVVYIDLLPTPPSSRIVNWPTSSSWEEEHMWIGRGIEVVRLSHQPRYISDIKPTVTFTSPSPISAAHSDFSLYLDDDLIHCEDGPLVFDGLVTPDTGPYLYSTRLLPGYWPKLCQTVDVCRYTIVHRVVGDNSSEKMASDQINLPSATMPTKVYVSTMYRFRYPPFASLHPTTIVRQREG</sequence>
<dbReference type="GO" id="GO:0003700">
    <property type="term" value="F:DNA-binding transcription factor activity"/>
    <property type="evidence" value="ECO:0007669"/>
    <property type="project" value="InterPro"/>
</dbReference>
<accession>A0A8H6I902</accession>
<feature type="region of interest" description="Disordered" evidence="3">
    <location>
        <begin position="21"/>
        <end position="72"/>
    </location>
</feature>
<keyword evidence="6" id="KW-1185">Reference proteome</keyword>
<feature type="region of interest" description="Disordered" evidence="3">
    <location>
        <begin position="280"/>
        <end position="300"/>
    </location>
</feature>
<dbReference type="SMART" id="SM00426">
    <property type="entry name" value="TEA"/>
    <property type="match status" value="1"/>
</dbReference>
<feature type="compositionally biased region" description="Polar residues" evidence="3">
    <location>
        <begin position="466"/>
        <end position="485"/>
    </location>
</feature>
<evidence type="ECO:0000256" key="2">
    <source>
        <dbReference type="PROSITE-ProRule" id="PRU00505"/>
    </source>
</evidence>
<comment type="caution">
    <text evidence="5">The sequence shown here is derived from an EMBL/GenBank/DDBJ whole genome shotgun (WGS) entry which is preliminary data.</text>
</comment>
<dbReference type="InterPro" id="IPR038096">
    <property type="entry name" value="TEA/ATTS_sf"/>
</dbReference>
<evidence type="ECO:0000313" key="6">
    <source>
        <dbReference type="Proteomes" id="UP000521943"/>
    </source>
</evidence>
<dbReference type="OrthoDB" id="10006572at2759"/>
<protein>
    <recommendedName>
        <fullName evidence="4">TEA domain-containing protein</fullName>
    </recommendedName>
</protein>
<dbReference type="EMBL" id="JACGCI010000010">
    <property type="protein sequence ID" value="KAF6761113.1"/>
    <property type="molecule type" value="Genomic_DNA"/>
</dbReference>
<evidence type="ECO:0000256" key="3">
    <source>
        <dbReference type="SAM" id="MobiDB-lite"/>
    </source>
</evidence>
<dbReference type="InterPro" id="IPR000818">
    <property type="entry name" value="TEA/ATTS_dom"/>
</dbReference>
<gene>
    <name evidence="5" type="ORF">DFP72DRAFT_1002917</name>
</gene>
<comment type="similarity">
    <text evidence="1">Belongs to the TEC1 family.</text>
</comment>